<protein>
    <submittedName>
        <fullName evidence="1">Uncharacterized protein</fullName>
    </submittedName>
</protein>
<dbReference type="AlphaFoldDB" id="A0A0X8X496"/>
<sequence>MSSYLGVLSNIENIIIYFLEFGRFINGLYLALENGS</sequence>
<dbReference type="KEGG" id="mgot:MgSA37_03570"/>
<evidence type="ECO:0000313" key="2">
    <source>
        <dbReference type="Proteomes" id="UP000218263"/>
    </source>
</evidence>
<keyword evidence="2" id="KW-1185">Reference proteome</keyword>
<reference evidence="1 2" key="1">
    <citation type="submission" date="2015-12" db="EMBL/GenBank/DDBJ databases">
        <title>Genome sequence of Mucilaginibacter gotjawali.</title>
        <authorList>
            <person name="Lee J.S."/>
            <person name="Lee K.C."/>
            <person name="Kim K.K."/>
            <person name="Lee B.W."/>
        </authorList>
    </citation>
    <scope>NUCLEOTIDE SEQUENCE [LARGE SCALE GENOMIC DNA]</scope>
    <source>
        <strain evidence="1 2">SA3-7</strain>
    </source>
</reference>
<name>A0A0X8X496_9SPHI</name>
<proteinExistence type="predicted"/>
<dbReference type="Proteomes" id="UP000218263">
    <property type="component" value="Chromosome"/>
</dbReference>
<gene>
    <name evidence="1" type="ORF">MgSA37_03570</name>
</gene>
<dbReference type="EMBL" id="AP017313">
    <property type="protein sequence ID" value="BAU55386.1"/>
    <property type="molecule type" value="Genomic_DNA"/>
</dbReference>
<evidence type="ECO:0000313" key="1">
    <source>
        <dbReference type="EMBL" id="BAU55386.1"/>
    </source>
</evidence>
<organism evidence="1 2">
    <name type="scientific">Mucilaginibacter gotjawali</name>
    <dbReference type="NCBI Taxonomy" id="1550579"/>
    <lineage>
        <taxon>Bacteria</taxon>
        <taxon>Pseudomonadati</taxon>
        <taxon>Bacteroidota</taxon>
        <taxon>Sphingobacteriia</taxon>
        <taxon>Sphingobacteriales</taxon>
        <taxon>Sphingobacteriaceae</taxon>
        <taxon>Mucilaginibacter</taxon>
    </lineage>
</organism>
<accession>A0A0X8X496</accession>